<dbReference type="EMBL" id="JXJU01000005">
    <property type="protein sequence ID" value="PCS00222.1"/>
    <property type="molecule type" value="Genomic_DNA"/>
</dbReference>
<dbReference type="AlphaFoldDB" id="A0A2A5RLP9"/>
<dbReference type="Gene3D" id="3.40.50.1000">
    <property type="entry name" value="HAD superfamily/HAD-like"/>
    <property type="match status" value="1"/>
</dbReference>
<dbReference type="InterPro" id="IPR023214">
    <property type="entry name" value="HAD_sf"/>
</dbReference>
<evidence type="ECO:0000313" key="1">
    <source>
        <dbReference type="EMBL" id="PCS00222.1"/>
    </source>
</evidence>
<comment type="caution">
    <text evidence="1">The sequence shown here is derived from an EMBL/GenBank/DDBJ whole genome shotgun (WGS) entry which is preliminary data.</text>
</comment>
<dbReference type="Proteomes" id="UP000218181">
    <property type="component" value="Unassembled WGS sequence"/>
</dbReference>
<dbReference type="PANTHER" id="PTHR10000:SF53">
    <property type="entry name" value="5-AMINO-6-(5-PHOSPHO-D-RIBITYLAMINO)URACIL PHOSPHATASE YBJI-RELATED"/>
    <property type="match status" value="1"/>
</dbReference>
<protein>
    <recommendedName>
        <fullName evidence="3">Hydrolase</fullName>
    </recommendedName>
</protein>
<sequence>MKKELKLFATDMDGTFLHSDRTFNHDKLAHVLDEFDKKGYVFCASSGRQLLALENMIFNDFKDRIAFVAENGGVVSYKGQTIFAKTFTHEQTIKVCNLLQEMPYSPKEDFLISGIRGSYCLENVSDEFWQKTHYYYANIKKVKSIDEIDDDLIKVTTNFPEDKTSACERYITETLPFARATTTGFTSIDIGSHGISKASGLAQLLAHFDWHPENLAAFGDQMNDYEMLKYAGTAYAVSNAYPDILEIADEVILSNDEDAVLEQIGKIIK</sequence>
<dbReference type="OrthoDB" id="9814970at2"/>
<dbReference type="InterPro" id="IPR036412">
    <property type="entry name" value="HAD-like_sf"/>
</dbReference>
<evidence type="ECO:0000313" key="2">
    <source>
        <dbReference type="Proteomes" id="UP000218181"/>
    </source>
</evidence>
<dbReference type="SFLD" id="SFLDG01140">
    <property type="entry name" value="C2.B:_Phosphomannomutase_and_P"/>
    <property type="match status" value="1"/>
</dbReference>
<accession>A0A2A5RLP9</accession>
<proteinExistence type="predicted"/>
<name>A0A2A5RLP9_9LACT</name>
<dbReference type="RefSeq" id="WP_096818038.1">
    <property type="nucleotide sequence ID" value="NZ_JXJU01000005.1"/>
</dbReference>
<dbReference type="STRING" id="1291764.GCA_001311235_02386"/>
<dbReference type="Gene3D" id="3.30.1240.10">
    <property type="match status" value="1"/>
</dbReference>
<dbReference type="GO" id="GO:0016791">
    <property type="term" value="F:phosphatase activity"/>
    <property type="evidence" value="ECO:0007669"/>
    <property type="project" value="TreeGrafter"/>
</dbReference>
<dbReference type="NCBIfam" id="TIGR01484">
    <property type="entry name" value="HAD-SF-IIB"/>
    <property type="match status" value="1"/>
</dbReference>
<dbReference type="SFLD" id="SFLDS00003">
    <property type="entry name" value="Haloacid_Dehalogenase"/>
    <property type="match status" value="1"/>
</dbReference>
<evidence type="ECO:0008006" key="3">
    <source>
        <dbReference type="Google" id="ProtNLM"/>
    </source>
</evidence>
<dbReference type="InterPro" id="IPR006379">
    <property type="entry name" value="HAD-SF_hydro_IIB"/>
</dbReference>
<dbReference type="Pfam" id="PF08282">
    <property type="entry name" value="Hydrolase_3"/>
    <property type="match status" value="1"/>
</dbReference>
<gene>
    <name evidence="1" type="ORF">RT41_GL001533</name>
</gene>
<dbReference type="SUPFAM" id="SSF56784">
    <property type="entry name" value="HAD-like"/>
    <property type="match status" value="1"/>
</dbReference>
<dbReference type="PANTHER" id="PTHR10000">
    <property type="entry name" value="PHOSPHOSERINE PHOSPHATASE"/>
    <property type="match status" value="1"/>
</dbReference>
<keyword evidence="2" id="KW-1185">Reference proteome</keyword>
<reference evidence="1 2" key="1">
    <citation type="submission" date="2014-12" db="EMBL/GenBank/DDBJ databases">
        <title>Draft genome sequences of 10 type strains of Lactococcus.</title>
        <authorList>
            <person name="Sun Z."/>
            <person name="Zhong Z."/>
            <person name="Liu W."/>
            <person name="Zhang W."/>
            <person name="Zhang H."/>
        </authorList>
    </citation>
    <scope>NUCLEOTIDE SEQUENCE [LARGE SCALE GENOMIC DNA]</scope>
    <source>
        <strain evidence="1 2">JCM 16395</strain>
    </source>
</reference>
<dbReference type="GO" id="GO:0000287">
    <property type="term" value="F:magnesium ion binding"/>
    <property type="evidence" value="ECO:0007669"/>
    <property type="project" value="TreeGrafter"/>
</dbReference>
<dbReference type="CDD" id="cd07518">
    <property type="entry name" value="HAD_YbiV-Like"/>
    <property type="match status" value="1"/>
</dbReference>
<dbReference type="InterPro" id="IPR000150">
    <property type="entry name" value="Cof"/>
</dbReference>
<organism evidence="1 2">
    <name type="scientific">Lactococcus fujiensis JCM 16395</name>
    <dbReference type="NCBI Taxonomy" id="1291764"/>
    <lineage>
        <taxon>Bacteria</taxon>
        <taxon>Bacillati</taxon>
        <taxon>Bacillota</taxon>
        <taxon>Bacilli</taxon>
        <taxon>Lactobacillales</taxon>
        <taxon>Streptococcaceae</taxon>
        <taxon>Lactococcus</taxon>
    </lineage>
</organism>
<dbReference type="NCBIfam" id="TIGR00099">
    <property type="entry name" value="Cof-subfamily"/>
    <property type="match status" value="1"/>
</dbReference>
<dbReference type="GO" id="GO:0005829">
    <property type="term" value="C:cytosol"/>
    <property type="evidence" value="ECO:0007669"/>
    <property type="project" value="TreeGrafter"/>
</dbReference>